<dbReference type="InterPro" id="IPR008995">
    <property type="entry name" value="Mo/tungstate-bd_C_term_dom"/>
</dbReference>
<dbReference type="Gene3D" id="3.40.50.300">
    <property type="entry name" value="P-loop containing nucleotide triphosphate hydrolases"/>
    <property type="match status" value="1"/>
</dbReference>
<reference evidence="8 11" key="2">
    <citation type="journal article" date="2011" name="Nucleic Acids Res.">
        <title>Insights into the evolution of Archaea and eukaryotic protein modifier systems revealed by the genome of a novel archaeal group.</title>
        <authorList>
            <person name="Nunoura T."/>
            <person name="Takaki Y."/>
            <person name="Kakuta J."/>
            <person name="Nishi S."/>
            <person name="Sugahara J."/>
            <person name="Kazama H."/>
            <person name="Chee G."/>
            <person name="Hattori M."/>
            <person name="Kanai A."/>
            <person name="Atomi H."/>
            <person name="Takai K."/>
            <person name="Takami H."/>
        </authorList>
    </citation>
    <scope>NUCLEOTIDE SEQUENCE [LARGE SCALE GENOMIC DNA]</scope>
</reference>
<keyword evidence="4 8" id="KW-0067">ATP-binding</keyword>
<keyword evidence="2" id="KW-1003">Cell membrane</keyword>
<dbReference type="InterPro" id="IPR003593">
    <property type="entry name" value="AAA+_ATPase"/>
</dbReference>
<feature type="domain" description="ABC transporter" evidence="7">
    <location>
        <begin position="4"/>
        <end position="234"/>
    </location>
</feature>
<evidence type="ECO:0000313" key="10">
    <source>
        <dbReference type="EMBL" id="BAJ50072.1"/>
    </source>
</evidence>
<dbReference type="InterPro" id="IPR027417">
    <property type="entry name" value="P-loop_NTPase"/>
</dbReference>
<dbReference type="PANTHER" id="PTHR43875:SF15">
    <property type="entry name" value="TREHALOSE IMPORT ATP-BINDING PROTEIN SUGC"/>
    <property type="match status" value="1"/>
</dbReference>
<dbReference type="EMBL" id="AP011830">
    <property type="protein sequence ID" value="BAJ47191.1"/>
    <property type="molecule type" value="Genomic_DNA"/>
</dbReference>
<evidence type="ECO:0000256" key="1">
    <source>
        <dbReference type="ARBA" id="ARBA00022448"/>
    </source>
</evidence>
<keyword evidence="5" id="KW-1278">Translocase</keyword>
<evidence type="ECO:0000259" key="7">
    <source>
        <dbReference type="PROSITE" id="PS50893"/>
    </source>
</evidence>
<dbReference type="GO" id="GO:0055052">
    <property type="term" value="C:ATP-binding cassette (ABC) transporter complex, substrate-binding subunit-containing"/>
    <property type="evidence" value="ECO:0007669"/>
    <property type="project" value="TreeGrafter"/>
</dbReference>
<reference evidence="8 11" key="1">
    <citation type="journal article" date="2005" name="Environ. Microbiol.">
        <title>Genetic and functional properties of uncultivated thermophilic crenarchaeotes from a subsurface gold mine as revealed by analysis of genome fragments.</title>
        <authorList>
            <person name="Nunoura T."/>
            <person name="Hirayama H."/>
            <person name="Takami H."/>
            <person name="Oida H."/>
            <person name="Nishi S."/>
            <person name="Shimamura S."/>
            <person name="Suzuki Y."/>
            <person name="Inagaki F."/>
            <person name="Takai K."/>
            <person name="Nealson K.H."/>
            <person name="Horikoshi K."/>
        </authorList>
    </citation>
    <scope>NUCLEOTIDE SEQUENCE [LARGE SCALE GENOMIC DNA]</scope>
</reference>
<dbReference type="FunFam" id="3.40.50.300:FF:000042">
    <property type="entry name" value="Maltose/maltodextrin ABC transporter, ATP-binding protein"/>
    <property type="match status" value="1"/>
</dbReference>
<dbReference type="Proteomes" id="UP000008120">
    <property type="component" value="Chromosome"/>
</dbReference>
<evidence type="ECO:0000313" key="9">
    <source>
        <dbReference type="EMBL" id="BAJ47262.1"/>
    </source>
</evidence>
<dbReference type="KEGG" id="csu:CSUB_C0211"/>
<dbReference type="GO" id="GO:0016887">
    <property type="term" value="F:ATP hydrolysis activity"/>
    <property type="evidence" value="ECO:0007669"/>
    <property type="project" value="InterPro"/>
</dbReference>
<dbReference type="BioCyc" id="CCAL311458:G131R-214-MONOMER"/>
<protein>
    <submittedName>
        <fullName evidence="8">Sugar ABC transporter ATP-binding protein</fullName>
    </submittedName>
</protein>
<name>E6N4H2_CALS0</name>
<dbReference type="AlphaFoldDB" id="E6N4H2"/>
<sequence>MMDVRLENISKTFGGKPVLKNITLEIRKGEFFTILGPSGSGKTTILRIIAGLEKPDQGKVYFNNINVTDTPAHDREVSMIFQSLALYPHLTVFENIAFPLRVRKRGEEDVKKTVREIASTLRIEDILNRNISSLSGGEKQRVALARALIYQPKIFLMDEPLTGLEPAFRQELRREIRTIQRSTGITTVYVTHDQVEAFSLADRVALLHEGVLQCVDEPQRVYEKPENLFVAKFVGDTPLNMFTGTVEPVGNGALVKIEDIGVVFRANITKMPAGGKVLVAARAEAFRVDENHAALSGVVVGREVLGDRIVYTVDVKGREIVVKTGADTIHNKSAQIRLAVDVDKLMLFDEEGRRL</sequence>
<dbReference type="STRING" id="311458.CSUB_C0211"/>
<dbReference type="InterPro" id="IPR003439">
    <property type="entry name" value="ABC_transporter-like_ATP-bd"/>
</dbReference>
<dbReference type="Pfam" id="PF00005">
    <property type="entry name" value="ABC_tran"/>
    <property type="match status" value="1"/>
</dbReference>
<organism evidence="8 11">
    <name type="scientific">Caldiarchaeum subterraneum</name>
    <dbReference type="NCBI Taxonomy" id="311458"/>
    <lineage>
        <taxon>Archaea</taxon>
        <taxon>Nitrososphaerota</taxon>
        <taxon>Candidatus Caldarchaeales</taxon>
        <taxon>Candidatus Caldarchaeaceae</taxon>
        <taxon>Candidatus Caldarchaeum</taxon>
    </lineage>
</organism>
<dbReference type="PROSITE" id="PS00211">
    <property type="entry name" value="ABC_TRANSPORTER_1"/>
    <property type="match status" value="1"/>
</dbReference>
<dbReference type="InterPro" id="IPR013611">
    <property type="entry name" value="Transp-assoc_OB_typ2"/>
</dbReference>
<dbReference type="PANTHER" id="PTHR43875">
    <property type="entry name" value="MALTODEXTRIN IMPORT ATP-BINDING PROTEIN MSMX"/>
    <property type="match status" value="1"/>
</dbReference>
<dbReference type="SUPFAM" id="SSF52540">
    <property type="entry name" value="P-loop containing nucleoside triphosphate hydrolases"/>
    <property type="match status" value="1"/>
</dbReference>
<dbReference type="SUPFAM" id="SSF50331">
    <property type="entry name" value="MOP-like"/>
    <property type="match status" value="1"/>
</dbReference>
<dbReference type="GO" id="GO:0022857">
    <property type="term" value="F:transmembrane transporter activity"/>
    <property type="evidence" value="ECO:0007669"/>
    <property type="project" value="InterPro"/>
</dbReference>
<evidence type="ECO:0000256" key="6">
    <source>
        <dbReference type="ARBA" id="ARBA00023136"/>
    </source>
</evidence>
<dbReference type="Gene3D" id="2.40.50.100">
    <property type="match status" value="1"/>
</dbReference>
<evidence type="ECO:0000313" key="8">
    <source>
        <dbReference type="EMBL" id="BAJ47191.1"/>
    </source>
</evidence>
<dbReference type="InterPro" id="IPR047641">
    <property type="entry name" value="ABC_transpr_MalK/UgpC-like"/>
</dbReference>
<dbReference type="GO" id="GO:0005524">
    <property type="term" value="F:ATP binding"/>
    <property type="evidence" value="ECO:0007669"/>
    <property type="project" value="UniProtKB-KW"/>
</dbReference>
<dbReference type="Pfam" id="PF08402">
    <property type="entry name" value="TOBE_2"/>
    <property type="match status" value="1"/>
</dbReference>
<evidence type="ECO:0000256" key="2">
    <source>
        <dbReference type="ARBA" id="ARBA00022475"/>
    </source>
</evidence>
<keyword evidence="6" id="KW-0472">Membrane</keyword>
<dbReference type="InterPro" id="IPR017871">
    <property type="entry name" value="ABC_transporter-like_CS"/>
</dbReference>
<gene>
    <name evidence="10" type="ORF">CSUB_C0211</name>
    <name evidence="8" type="ORF">HGMM_F15C07C08</name>
    <name evidence="9" type="ORF">HGMM_F15E11C36</name>
</gene>
<keyword evidence="1" id="KW-0813">Transport</keyword>
<dbReference type="InterPro" id="IPR012340">
    <property type="entry name" value="NA-bd_OB-fold"/>
</dbReference>
<evidence type="ECO:0000256" key="3">
    <source>
        <dbReference type="ARBA" id="ARBA00022741"/>
    </source>
</evidence>
<dbReference type="EMBL" id="AP011831">
    <property type="protein sequence ID" value="BAJ47262.1"/>
    <property type="molecule type" value="Genomic_DNA"/>
</dbReference>
<evidence type="ECO:0000313" key="11">
    <source>
        <dbReference type="Proteomes" id="UP000008120"/>
    </source>
</evidence>
<dbReference type="EMBL" id="BA000048">
    <property type="protein sequence ID" value="BAJ50072.1"/>
    <property type="molecule type" value="Genomic_DNA"/>
</dbReference>
<dbReference type="SMART" id="SM00382">
    <property type="entry name" value="AAA"/>
    <property type="match status" value="1"/>
</dbReference>
<dbReference type="Gene3D" id="2.40.50.140">
    <property type="entry name" value="Nucleic acid-binding proteins"/>
    <property type="match status" value="1"/>
</dbReference>
<proteinExistence type="predicted"/>
<keyword evidence="3" id="KW-0547">Nucleotide-binding</keyword>
<evidence type="ECO:0000256" key="4">
    <source>
        <dbReference type="ARBA" id="ARBA00022840"/>
    </source>
</evidence>
<evidence type="ECO:0000256" key="5">
    <source>
        <dbReference type="ARBA" id="ARBA00022967"/>
    </source>
</evidence>
<dbReference type="PROSITE" id="PS50893">
    <property type="entry name" value="ABC_TRANSPORTER_2"/>
    <property type="match status" value="1"/>
</dbReference>
<accession>E6N4H2</accession>